<dbReference type="EMBL" id="RDQH01000334">
    <property type="protein sequence ID" value="RXH91114.1"/>
    <property type="molecule type" value="Genomic_DNA"/>
</dbReference>
<dbReference type="GO" id="GO:0008270">
    <property type="term" value="F:zinc ion binding"/>
    <property type="evidence" value="ECO:0007669"/>
    <property type="project" value="UniProtKB-KW"/>
</dbReference>
<feature type="region of interest" description="Disordered" evidence="4">
    <location>
        <begin position="1390"/>
        <end position="1428"/>
    </location>
</feature>
<name>A0A498JAF6_MALDO</name>
<comment type="caution">
    <text evidence="6">The sequence shown here is derived from an EMBL/GenBank/DDBJ whole genome shotgun (WGS) entry which is preliminary data.</text>
</comment>
<feature type="compositionally biased region" description="Basic and acidic residues" evidence="4">
    <location>
        <begin position="901"/>
        <end position="919"/>
    </location>
</feature>
<feature type="compositionally biased region" description="Polar residues" evidence="4">
    <location>
        <begin position="966"/>
        <end position="985"/>
    </location>
</feature>
<evidence type="ECO:0000256" key="1">
    <source>
        <dbReference type="ARBA" id="ARBA00022860"/>
    </source>
</evidence>
<evidence type="ECO:0000256" key="2">
    <source>
        <dbReference type="ARBA" id="ARBA00023125"/>
    </source>
</evidence>
<keyword evidence="3" id="KW-0863">Zinc-finger</keyword>
<gene>
    <name evidence="6" type="ORF">DVH24_020137</name>
</gene>
<feature type="compositionally biased region" description="Polar residues" evidence="4">
    <location>
        <begin position="52"/>
        <end position="63"/>
    </location>
</feature>
<dbReference type="GO" id="GO:0003677">
    <property type="term" value="F:DNA binding"/>
    <property type="evidence" value="ECO:0007669"/>
    <property type="project" value="UniProtKB-KW"/>
</dbReference>
<feature type="compositionally biased region" description="Basic and acidic residues" evidence="4">
    <location>
        <begin position="807"/>
        <end position="820"/>
    </location>
</feature>
<feature type="zinc finger region" description="C3H1-type" evidence="3">
    <location>
        <begin position="1426"/>
        <end position="1454"/>
    </location>
</feature>
<feature type="compositionally biased region" description="Polar residues" evidence="4">
    <location>
        <begin position="1409"/>
        <end position="1419"/>
    </location>
</feature>
<keyword evidence="2" id="KW-0238">DNA-binding</keyword>
<feature type="compositionally biased region" description="Basic and acidic residues" evidence="4">
    <location>
        <begin position="497"/>
        <end position="514"/>
    </location>
</feature>
<evidence type="ECO:0000259" key="5">
    <source>
        <dbReference type="PROSITE" id="PS50103"/>
    </source>
</evidence>
<feature type="domain" description="C3H1-type" evidence="5">
    <location>
        <begin position="1426"/>
        <end position="1454"/>
    </location>
</feature>
<accession>A0A498JAF6</accession>
<evidence type="ECO:0000313" key="7">
    <source>
        <dbReference type="Proteomes" id="UP000290289"/>
    </source>
</evidence>
<feature type="region of interest" description="Disordered" evidence="4">
    <location>
        <begin position="1097"/>
        <end position="1124"/>
    </location>
</feature>
<dbReference type="STRING" id="3750.A0A498JAF6"/>
<feature type="region of interest" description="Disordered" evidence="4">
    <location>
        <begin position="705"/>
        <end position="996"/>
    </location>
</feature>
<dbReference type="InterPro" id="IPR025064">
    <property type="entry name" value="DUF4005"/>
</dbReference>
<dbReference type="InterPro" id="IPR000048">
    <property type="entry name" value="IQ_motif_EF-hand-BS"/>
</dbReference>
<feature type="compositionally biased region" description="Polar residues" evidence="4">
    <location>
        <begin position="719"/>
        <end position="730"/>
    </location>
</feature>
<dbReference type="PROSITE" id="PS50096">
    <property type="entry name" value="IQ"/>
    <property type="match status" value="1"/>
</dbReference>
<feature type="compositionally biased region" description="Basic residues" evidence="4">
    <location>
        <begin position="40"/>
        <end position="51"/>
    </location>
</feature>
<feature type="region of interest" description="Disordered" evidence="4">
    <location>
        <begin position="551"/>
        <end position="574"/>
    </location>
</feature>
<evidence type="ECO:0000256" key="4">
    <source>
        <dbReference type="SAM" id="MobiDB-lite"/>
    </source>
</evidence>
<dbReference type="PANTHER" id="PTHR33400:SF2">
    <property type="entry name" value="ZINC FINGER CCCH DOMAIN-CONTAINING PROTEIN 6"/>
    <property type="match status" value="1"/>
</dbReference>
<dbReference type="SUPFAM" id="SSF57997">
    <property type="entry name" value="Tropomyosin"/>
    <property type="match status" value="1"/>
</dbReference>
<feature type="region of interest" description="Disordered" evidence="4">
    <location>
        <begin position="18"/>
        <end position="234"/>
    </location>
</feature>
<proteinExistence type="predicted"/>
<dbReference type="Pfam" id="PF00612">
    <property type="entry name" value="IQ"/>
    <property type="match status" value="1"/>
</dbReference>
<feature type="region of interest" description="Disordered" evidence="4">
    <location>
        <begin position="652"/>
        <end position="676"/>
    </location>
</feature>
<keyword evidence="3" id="KW-0862">Zinc</keyword>
<dbReference type="GO" id="GO:0005516">
    <property type="term" value="F:calmodulin binding"/>
    <property type="evidence" value="ECO:0007669"/>
    <property type="project" value="UniProtKB-KW"/>
</dbReference>
<reference evidence="6 7" key="1">
    <citation type="submission" date="2018-10" db="EMBL/GenBank/DDBJ databases">
        <title>A high-quality apple genome assembly.</title>
        <authorList>
            <person name="Hu J."/>
        </authorList>
    </citation>
    <scope>NUCLEOTIDE SEQUENCE [LARGE SCALE GENOMIC DNA]</scope>
    <source>
        <strain evidence="7">cv. HFTH1</strain>
        <tissue evidence="6">Young leaf</tissue>
    </source>
</reference>
<sequence>MKKMGKSTSCFQIIACGKDSADNDDLEAPESKSPSDKRGWSFRKRAARHRVLSNTVITETPTSGHKESPESASATVPEKISLIHCSDEKPQLVTPENPKVSETEQKVSQTEPKVLETEPNVPEAEQKAPETEPNVPEAEGKAPENEPQLPEIELNVPEAEQKAPETELNVAEAEGKAPETEPNVAEAEGKAPETEPKVPETEPNVPETEPKEPETEPKVSNTENVTEDESAVECKSDENDVIVVQTASRGLLDQKSFMELENVVKLQAAVRGHLVRRHAVGTLQCVQALVKMQALVRARRTCQVIDHNSKISEKAKSNITYTSIDKLLSNSFARRLLESSPKTKPMHAKCDSSNPGSFWEWMERWTSLSSPSTEDIADSEKAVAALKKQERRMEEISESPLESKIQDEVLCEISDSKSNITESIVPSESEENPITYDADNLNFQASHSDIEQPQLENNSTSDVKEITEEINYLPNQSVQSNADSQVELKSFSGNPVMERRKEEISESPRESKIQDEVLCEISDSKSSITESIVPSESEENLITHDADNLNFEASHSNSEQPQLENSSTSDVKEITEEINYLPNQSVQLNADSQVELKSFSGNPVTETEQPKRSMKSLASEELETEGKKSVFGSGKVSNPAFIAAQSKFEVLSSTTNSGRSISPSHQDDAASELQRDTFSSAVDTEIRKELNVAENPVTHVSSVQVGGSECGTEMGGTEISISSTLDSPNRSDVGATEHEHGAKFSVEGDICNPDSTKNVDVQAKDFPTIPVSNLSDPFLDQPEKHDVVNGEIEDSVVAVDSPQAESQPERTESDLQREQDPEAGIQAYASPPETSPRSHLTVPESQGTPSSLISVKAKRSKADKSGSNQKRKFASAGKNSPSNPNQDSGSSKDQKKGKRRNSFDSEKPAADKIDQEPRHSSSNSSIPRFMQATESARAKLQTNTSPRSSPDMQDRDINVKKRHSLPGTNGRQGSPRIQQSTSQAQPGAKTNERKWNSLPSVPAFWENHVGRGPHGRPSGAVLTPVILHAKKVNPDCSEEAKPSLCRNRSVVLQKRMQCMHVTKLSITYRYVPWVKLFLLEESPSQVGLSAQDHLQAKASWPSHSSGTGSDDTLPPGFEGPHPANQPQIDLSQILLIKWRCPPKVVLNFAWQVVSGEESKEVEIQNQREIRVLEAVYPRPSAIPLNPSVLADVEDSSHTGGQPLIIPITPIEDEDASVETSSESMVPFNNSTSSQPFLSVQGILAPSQNNIPNNGNHIKPATLGMPVAAEPDVVAAALGAIVNSNEHGNMIDHELLIKILSNPKMIEQLVTDPQPMTRPPPMGISDPSHMIRTEINTPSSSGHFYPQPNMGPFPDARPPPPAGIPVHSSPSVGPPPPAKDINYYKSLIQQHGGDRHDNFPPFGNRHSDHSAVNQESNNNYKSRDSKPKNMKPCIFFNSSRGCNKGANCTFQHDASFQPRGSSVSEVHKAKRMKLDREISKC</sequence>
<feature type="compositionally biased region" description="Polar residues" evidence="4">
    <location>
        <begin position="1101"/>
        <end position="1110"/>
    </location>
</feature>
<feature type="compositionally biased region" description="Basic and acidic residues" evidence="4">
    <location>
        <begin position="187"/>
        <end position="200"/>
    </location>
</feature>
<feature type="region of interest" description="Disordered" evidence="4">
    <location>
        <begin position="597"/>
        <end position="635"/>
    </location>
</feature>
<feature type="region of interest" description="Disordered" evidence="4">
    <location>
        <begin position="489"/>
        <end position="514"/>
    </location>
</feature>
<dbReference type="InterPro" id="IPR000571">
    <property type="entry name" value="Znf_CCCH"/>
</dbReference>
<evidence type="ECO:0000313" key="6">
    <source>
        <dbReference type="EMBL" id="RXH91114.1"/>
    </source>
</evidence>
<dbReference type="Pfam" id="PF13178">
    <property type="entry name" value="DUF4005"/>
    <property type="match status" value="1"/>
</dbReference>
<dbReference type="PANTHER" id="PTHR33400">
    <property type="entry name" value="ZINC FINGER CCCH DOMAIN-CONTAINING PROTEIN 6-RELATED"/>
    <property type="match status" value="1"/>
</dbReference>
<feature type="compositionally biased region" description="Basic and acidic residues" evidence="4">
    <location>
        <begin position="29"/>
        <end position="39"/>
    </location>
</feature>
<feature type="compositionally biased region" description="Polar residues" evidence="4">
    <location>
        <begin position="652"/>
        <end position="664"/>
    </location>
</feature>
<protein>
    <recommendedName>
        <fullName evidence="5">C3H1-type domain-containing protein</fullName>
    </recommendedName>
</protein>
<keyword evidence="1" id="KW-0112">Calmodulin-binding</keyword>
<feature type="compositionally biased region" description="Polar residues" evidence="4">
    <location>
        <begin position="835"/>
        <end position="853"/>
    </location>
</feature>
<evidence type="ECO:0000256" key="3">
    <source>
        <dbReference type="PROSITE-ProRule" id="PRU00723"/>
    </source>
</evidence>
<dbReference type="PROSITE" id="PS50103">
    <property type="entry name" value="ZF_C3H1"/>
    <property type="match status" value="1"/>
</dbReference>
<dbReference type="Proteomes" id="UP000290289">
    <property type="component" value="Chromosome 8"/>
</dbReference>
<keyword evidence="7" id="KW-1185">Reference proteome</keyword>
<feature type="compositionally biased region" description="Polar residues" evidence="4">
    <location>
        <begin position="940"/>
        <end position="951"/>
    </location>
</feature>
<feature type="compositionally biased region" description="Polar residues" evidence="4">
    <location>
        <begin position="551"/>
        <end position="569"/>
    </location>
</feature>
<keyword evidence="3" id="KW-0479">Metal-binding</keyword>
<feature type="compositionally biased region" description="Basic and acidic residues" evidence="4">
    <location>
        <begin position="208"/>
        <end position="217"/>
    </location>
</feature>
<organism evidence="6 7">
    <name type="scientific">Malus domestica</name>
    <name type="common">Apple</name>
    <name type="synonym">Pyrus malus</name>
    <dbReference type="NCBI Taxonomy" id="3750"/>
    <lineage>
        <taxon>Eukaryota</taxon>
        <taxon>Viridiplantae</taxon>
        <taxon>Streptophyta</taxon>
        <taxon>Embryophyta</taxon>
        <taxon>Tracheophyta</taxon>
        <taxon>Spermatophyta</taxon>
        <taxon>Magnoliopsida</taxon>
        <taxon>eudicotyledons</taxon>
        <taxon>Gunneridae</taxon>
        <taxon>Pentapetalae</taxon>
        <taxon>rosids</taxon>
        <taxon>fabids</taxon>
        <taxon>Rosales</taxon>
        <taxon>Rosaceae</taxon>
        <taxon>Amygdaloideae</taxon>
        <taxon>Maleae</taxon>
        <taxon>Malus</taxon>
    </lineage>
</organism>